<name>A0ABR4FJW5_9EURO</name>
<reference evidence="1 2" key="1">
    <citation type="submission" date="2024-07" db="EMBL/GenBank/DDBJ databases">
        <title>Section-level genome sequencing and comparative genomics of Aspergillus sections Usti and Cavernicolus.</title>
        <authorList>
            <consortium name="Lawrence Berkeley National Laboratory"/>
            <person name="Nybo J.L."/>
            <person name="Vesth T.C."/>
            <person name="Theobald S."/>
            <person name="Frisvad J.C."/>
            <person name="Larsen T.O."/>
            <person name="Kjaerboelling I."/>
            <person name="Rothschild-Mancinelli K."/>
            <person name="Lyhne E.K."/>
            <person name="Kogle M.E."/>
            <person name="Barry K."/>
            <person name="Clum A."/>
            <person name="Na H."/>
            <person name="Ledsgaard L."/>
            <person name="Lin J."/>
            <person name="Lipzen A."/>
            <person name="Kuo A."/>
            <person name="Riley R."/>
            <person name="Mondo S."/>
            <person name="Labutti K."/>
            <person name="Haridas S."/>
            <person name="Pangalinan J."/>
            <person name="Salamov A.A."/>
            <person name="Simmons B.A."/>
            <person name="Magnuson J.K."/>
            <person name="Chen J."/>
            <person name="Drula E."/>
            <person name="Henrissat B."/>
            <person name="Wiebenga A."/>
            <person name="Lubbers R.J."/>
            <person name="Gomes A.C."/>
            <person name="Makela M.R."/>
            <person name="Stajich J."/>
            <person name="Grigoriev I.V."/>
            <person name="Mortensen U.H."/>
            <person name="De Vries R.P."/>
            <person name="Baker S.E."/>
            <person name="Andersen M.R."/>
        </authorList>
    </citation>
    <scope>NUCLEOTIDE SEQUENCE [LARGE SCALE GENOMIC DNA]</scope>
    <source>
        <strain evidence="1 2">CBS 209.92</strain>
    </source>
</reference>
<organism evidence="1 2">
    <name type="scientific">Aspergillus keveii</name>
    <dbReference type="NCBI Taxonomy" id="714993"/>
    <lineage>
        <taxon>Eukaryota</taxon>
        <taxon>Fungi</taxon>
        <taxon>Dikarya</taxon>
        <taxon>Ascomycota</taxon>
        <taxon>Pezizomycotina</taxon>
        <taxon>Eurotiomycetes</taxon>
        <taxon>Eurotiomycetidae</taxon>
        <taxon>Eurotiales</taxon>
        <taxon>Aspergillaceae</taxon>
        <taxon>Aspergillus</taxon>
        <taxon>Aspergillus subgen. Nidulantes</taxon>
    </lineage>
</organism>
<proteinExistence type="predicted"/>
<evidence type="ECO:0000313" key="1">
    <source>
        <dbReference type="EMBL" id="KAL2783542.1"/>
    </source>
</evidence>
<comment type="caution">
    <text evidence="1">The sequence shown here is derived from an EMBL/GenBank/DDBJ whole genome shotgun (WGS) entry which is preliminary data.</text>
</comment>
<evidence type="ECO:0008006" key="3">
    <source>
        <dbReference type="Google" id="ProtNLM"/>
    </source>
</evidence>
<protein>
    <recommendedName>
        <fullName evidence="3">Secreted protein</fullName>
    </recommendedName>
</protein>
<evidence type="ECO:0000313" key="2">
    <source>
        <dbReference type="Proteomes" id="UP001610563"/>
    </source>
</evidence>
<gene>
    <name evidence="1" type="ORF">BJX66DRAFT_318308</name>
</gene>
<dbReference type="Proteomes" id="UP001610563">
    <property type="component" value="Unassembled WGS sequence"/>
</dbReference>
<dbReference type="EMBL" id="JBFTWV010000228">
    <property type="protein sequence ID" value="KAL2783542.1"/>
    <property type="molecule type" value="Genomic_DNA"/>
</dbReference>
<keyword evidence="2" id="KW-1185">Reference proteome</keyword>
<sequence length="85" mass="9284">MFVSLPKINSFNLRLRELILLPSCVIRMSARVGVAWIVLMVRSVSGEVGSAAVSSRSSLATIAEQATRYQTTTDVRGRKEALSTE</sequence>
<accession>A0ABR4FJW5</accession>